<evidence type="ECO:0000313" key="1">
    <source>
        <dbReference type="EMBL" id="QCC54453.1"/>
    </source>
</evidence>
<dbReference type="GeneID" id="39851212"/>
<gene>
    <name evidence="1" type="ORF">DV706_08110</name>
</gene>
<dbReference type="AlphaFoldDB" id="A0A4D6HKR0"/>
<dbReference type="RefSeq" id="WP_006065128.1">
    <property type="nucleotide sequence ID" value="NZ_CP031305.1"/>
</dbReference>
<name>A0A4D6HKR0_9EURY</name>
<reference evidence="1 2" key="1">
    <citation type="journal article" date="2019" name="Nat. Commun.">
        <title>A new type of DNA phosphorothioation-based antiviral system in archaea.</title>
        <authorList>
            <person name="Xiong L."/>
            <person name="Liu S."/>
            <person name="Chen S."/>
            <person name="Xiao Y."/>
            <person name="Zhu B."/>
            <person name="Gao Y."/>
            <person name="Zhang Y."/>
            <person name="Chen B."/>
            <person name="Luo J."/>
            <person name="Deng Z."/>
            <person name="Chen X."/>
            <person name="Wang L."/>
            <person name="Chen S."/>
        </authorList>
    </citation>
    <scope>NUCLEOTIDE SEQUENCE [LARGE SCALE GENOMIC DNA]</scope>
    <source>
        <strain evidence="1 2">JCM 10635</strain>
    </source>
</reference>
<dbReference type="Proteomes" id="UP000296822">
    <property type="component" value="Chromosome"/>
</dbReference>
<dbReference type="InterPro" id="IPR055951">
    <property type="entry name" value="DUF7529"/>
</dbReference>
<sequence length="171" mass="19559">MTDERPDTARPRWTELLEDAANIAEEYRENDWDAIVLEPVDVSPVERGARTGFDVQVSSEEYDLLETLIEDVDVTITAADVYYRPPERDDHDRIALVVERDETSEIAIFVPLTYNLDDSRSVFENALAAEELLVHVTTTTPDAETERWVSFSHEDPSLFLEEADVRGWGEQ</sequence>
<accession>A0A4D6HKR0</accession>
<dbReference type="KEGG" id="nbg:DV706_08110"/>
<protein>
    <submittedName>
        <fullName evidence="1">Uncharacterized protein</fullName>
    </submittedName>
</protein>
<dbReference type="EMBL" id="CP031305">
    <property type="protein sequence ID" value="QCC54453.1"/>
    <property type="molecule type" value="Genomic_DNA"/>
</dbReference>
<proteinExistence type="predicted"/>
<evidence type="ECO:0000313" key="2">
    <source>
        <dbReference type="Proteomes" id="UP000296822"/>
    </source>
</evidence>
<organism evidence="1 2">
    <name type="scientific">Natronorubrum bangense</name>
    <dbReference type="NCBI Taxonomy" id="61858"/>
    <lineage>
        <taxon>Archaea</taxon>
        <taxon>Methanobacteriati</taxon>
        <taxon>Methanobacteriota</taxon>
        <taxon>Stenosarchaea group</taxon>
        <taxon>Halobacteria</taxon>
        <taxon>Halobacteriales</taxon>
        <taxon>Natrialbaceae</taxon>
        <taxon>Natronorubrum</taxon>
    </lineage>
</organism>
<dbReference type="Pfam" id="PF24373">
    <property type="entry name" value="DUF7529"/>
    <property type="match status" value="1"/>
</dbReference>